<dbReference type="Pfam" id="PF01979">
    <property type="entry name" value="Amidohydro_1"/>
    <property type="match status" value="1"/>
</dbReference>
<evidence type="ECO:0000256" key="3">
    <source>
        <dbReference type="ARBA" id="ARBA00022723"/>
    </source>
</evidence>
<reference evidence="7" key="1">
    <citation type="journal article" date="2019" name="Int. J. Syst. Evol. Microbiol.">
        <title>The Global Catalogue of Microorganisms (GCM) 10K type strain sequencing project: providing services to taxonomists for standard genome sequencing and annotation.</title>
        <authorList>
            <consortium name="The Broad Institute Genomics Platform"/>
            <consortium name="The Broad Institute Genome Sequencing Center for Infectious Disease"/>
            <person name="Wu L."/>
            <person name="Ma J."/>
        </authorList>
    </citation>
    <scope>NUCLEOTIDE SEQUENCE [LARGE SCALE GENOMIC DNA]</scope>
    <source>
        <strain evidence="7">CGMCC 4.7242</strain>
    </source>
</reference>
<dbReference type="Proteomes" id="UP001597353">
    <property type="component" value="Unassembled WGS sequence"/>
</dbReference>
<comment type="caution">
    <text evidence="6">The sequence shown here is derived from an EMBL/GenBank/DDBJ whole genome shotgun (WGS) entry which is preliminary data.</text>
</comment>
<dbReference type="InterPro" id="IPR011059">
    <property type="entry name" value="Metal-dep_hydrolase_composite"/>
</dbReference>
<protein>
    <submittedName>
        <fullName evidence="6">Dihydropyrimidinase</fullName>
        <ecNumber evidence="6">3.5.2.2</ecNumber>
    </submittedName>
</protein>
<dbReference type="CDD" id="cd01314">
    <property type="entry name" value="D-HYD"/>
    <property type="match status" value="1"/>
</dbReference>
<organism evidence="6 7">
    <name type="scientific">Halodurantibacterium flavum</name>
    <dbReference type="NCBI Taxonomy" id="1382802"/>
    <lineage>
        <taxon>Bacteria</taxon>
        <taxon>Pseudomonadati</taxon>
        <taxon>Pseudomonadota</taxon>
        <taxon>Alphaproteobacteria</taxon>
        <taxon>Rhodobacterales</taxon>
        <taxon>Paracoccaceae</taxon>
        <taxon>Halodurantibacterium</taxon>
    </lineage>
</organism>
<dbReference type="PANTHER" id="PTHR11647">
    <property type="entry name" value="HYDRANTOINASE/DIHYDROPYRIMIDINASE FAMILY MEMBER"/>
    <property type="match status" value="1"/>
</dbReference>
<dbReference type="InterPro" id="IPR011778">
    <property type="entry name" value="Hydantoinase/dihydroPyrase"/>
</dbReference>
<evidence type="ECO:0000256" key="1">
    <source>
        <dbReference type="ARBA" id="ARBA00001947"/>
    </source>
</evidence>
<dbReference type="NCBIfam" id="TIGR02033">
    <property type="entry name" value="D-hydantoinase"/>
    <property type="match status" value="1"/>
</dbReference>
<dbReference type="EC" id="3.5.2.2" evidence="6"/>
<dbReference type="RefSeq" id="WP_390265534.1">
    <property type="nucleotide sequence ID" value="NZ_JBHUGH010000037.1"/>
</dbReference>
<keyword evidence="7" id="KW-1185">Reference proteome</keyword>
<comment type="cofactor">
    <cofactor evidence="1">
        <name>Zn(2+)</name>
        <dbReference type="ChEBI" id="CHEBI:29105"/>
    </cofactor>
</comment>
<accession>A0ABW4SA85</accession>
<proteinExistence type="inferred from homology"/>
<dbReference type="InterPro" id="IPR032466">
    <property type="entry name" value="Metal_Hydrolase"/>
</dbReference>
<dbReference type="InterPro" id="IPR006680">
    <property type="entry name" value="Amidohydro-rel"/>
</dbReference>
<keyword evidence="4 6" id="KW-0378">Hydrolase</keyword>
<evidence type="ECO:0000259" key="5">
    <source>
        <dbReference type="Pfam" id="PF01979"/>
    </source>
</evidence>
<gene>
    <name evidence="6" type="primary">hydA</name>
    <name evidence="6" type="ORF">ACFSGJ_18995</name>
</gene>
<keyword evidence="3" id="KW-0479">Metal-binding</keyword>
<evidence type="ECO:0000313" key="7">
    <source>
        <dbReference type="Proteomes" id="UP001597353"/>
    </source>
</evidence>
<dbReference type="InterPro" id="IPR050378">
    <property type="entry name" value="Metallo-dep_Hydrolases_sf"/>
</dbReference>
<dbReference type="Gene3D" id="2.30.40.10">
    <property type="entry name" value="Urease, subunit C, domain 1"/>
    <property type="match status" value="1"/>
</dbReference>
<evidence type="ECO:0000313" key="6">
    <source>
        <dbReference type="EMBL" id="MFD1914294.1"/>
    </source>
</evidence>
<dbReference type="PANTHER" id="PTHR11647:SF1">
    <property type="entry name" value="COLLAPSIN RESPONSE MEDIATOR PROTEIN"/>
    <property type="match status" value="1"/>
</dbReference>
<evidence type="ECO:0000256" key="2">
    <source>
        <dbReference type="ARBA" id="ARBA00008829"/>
    </source>
</evidence>
<dbReference type="SUPFAM" id="SSF51338">
    <property type="entry name" value="Composite domain of metallo-dependent hydrolases"/>
    <property type="match status" value="2"/>
</dbReference>
<sequence>MTTVIKNGTIVTADLTYKADVLVEGGRIAKIGQGLSGDKVLDATGCYVMPGGIDPHTHLEMPFMGTYSADDFDSGTRAALAGGTTMVIDFALPSPGQGLLDALAMWHNKSTRAHCDYSYHMAITWWGEQVFDEMAEVVDRGITSFKHFMAYKGALMVNDDELFASFRRCAELGALPMVHAENGDVVAELSARLLAEGNRGPEAHAYSRPPQVEGEATNRAIMIADMAGVPLYVVHTSCEESHEAIRRARMQGKRVYGEPLIQHLTLDETAYFNADWDHAARRVMSPPFRNRQHQDSLWAGLSAGSLQVVATDHCAFTTDQKRFGKGDFTKIPNGTGGLEDRLPMLWTHGVNTGRITMNEFVAVTSTNVAKIMGMYPRKGAVLEGADADLVVWDPQAEKTISASRQQSAIDYNVFEGQKVKGLPRFTLTRGHVAVTEGAMSSKEGHGEFIARAPNGPVNRALSQWKELTAPRPVERSGIPASGV</sequence>
<evidence type="ECO:0000256" key="4">
    <source>
        <dbReference type="ARBA" id="ARBA00022801"/>
    </source>
</evidence>
<feature type="domain" description="Amidohydrolase-related" evidence="5">
    <location>
        <begin position="47"/>
        <end position="416"/>
    </location>
</feature>
<comment type="similarity">
    <text evidence="2">Belongs to the metallo-dependent hydrolases superfamily. Hydantoinase/dihydropyrimidinase family.</text>
</comment>
<dbReference type="Gene3D" id="3.20.20.140">
    <property type="entry name" value="Metal-dependent hydrolases"/>
    <property type="match status" value="1"/>
</dbReference>
<dbReference type="GO" id="GO:0004157">
    <property type="term" value="F:dihydropyrimidinase activity"/>
    <property type="evidence" value="ECO:0007669"/>
    <property type="project" value="UniProtKB-EC"/>
</dbReference>
<name>A0ABW4SA85_9RHOB</name>
<dbReference type="SUPFAM" id="SSF51556">
    <property type="entry name" value="Metallo-dependent hydrolases"/>
    <property type="match status" value="1"/>
</dbReference>
<dbReference type="EMBL" id="JBHUGH010000037">
    <property type="protein sequence ID" value="MFD1914294.1"/>
    <property type="molecule type" value="Genomic_DNA"/>
</dbReference>